<evidence type="ECO:0000256" key="6">
    <source>
        <dbReference type="PROSITE-ProRule" id="PRU00283"/>
    </source>
</evidence>
<dbReference type="SUPFAM" id="SSF57997">
    <property type="entry name" value="Tropomyosin"/>
    <property type="match status" value="1"/>
</dbReference>
<dbReference type="GO" id="GO:0005737">
    <property type="term" value="C:cytoplasm"/>
    <property type="evidence" value="ECO:0007669"/>
    <property type="project" value="UniProtKB-SubCell"/>
</dbReference>
<dbReference type="PROSITE" id="PS50067">
    <property type="entry name" value="KINESIN_MOTOR_2"/>
    <property type="match status" value="1"/>
</dbReference>
<evidence type="ECO:0000256" key="3">
    <source>
        <dbReference type="ARBA" id="ARBA00022741"/>
    </source>
</evidence>
<evidence type="ECO:0000256" key="8">
    <source>
        <dbReference type="SAM" id="MobiDB-lite"/>
    </source>
</evidence>
<feature type="compositionally biased region" description="Polar residues" evidence="8">
    <location>
        <begin position="948"/>
        <end position="959"/>
    </location>
</feature>
<feature type="region of interest" description="Disordered" evidence="8">
    <location>
        <begin position="1"/>
        <end position="49"/>
    </location>
</feature>
<evidence type="ECO:0000256" key="4">
    <source>
        <dbReference type="ARBA" id="ARBA00022840"/>
    </source>
</evidence>
<dbReference type="GO" id="GO:0003777">
    <property type="term" value="F:microtubule motor activity"/>
    <property type="evidence" value="ECO:0007669"/>
    <property type="project" value="InterPro"/>
</dbReference>
<dbReference type="GO" id="GO:0008017">
    <property type="term" value="F:microtubule binding"/>
    <property type="evidence" value="ECO:0007669"/>
    <property type="project" value="InterPro"/>
</dbReference>
<dbReference type="PRINTS" id="PR00380">
    <property type="entry name" value="KINESINHEAVY"/>
</dbReference>
<feature type="compositionally biased region" description="Polar residues" evidence="8">
    <location>
        <begin position="1658"/>
        <end position="1668"/>
    </location>
</feature>
<dbReference type="InterPro" id="IPR036961">
    <property type="entry name" value="Kinesin_motor_dom_sf"/>
</dbReference>
<keyword evidence="6" id="KW-0505">Motor protein</keyword>
<feature type="coiled-coil region" evidence="7">
    <location>
        <begin position="1697"/>
        <end position="1783"/>
    </location>
</feature>
<sequence length="1789" mass="199145">MANSPPASPIPTGQPRPMSAMIRPPRSNSRMSMSSKQGGSRASDEDTKTAVKVAVRVRPPLKSTDPGFELIPQRFQRSTVHVTSPTSVAVDAPQGRKLFVFDRVFAETVDQEGIWEYLQDSVNSFVQGYNVSILAYGQSGAGKSYTMGTSGPTEQSDQKVMGIIPRAAQLLFEKLTGATHTRSGSTGLRTPTRYSVNSSLPHFGKGVLDKSWQLKATYVEIYNEQLRDLLLPDTTPLAERGSVTIREDTKGRILLTGLHQVNINSFEDLIGALNFGSSIRQTDATAINAKSSRSHAVFSLNLVQRKDQTSNLSTREKRLSMPVEALSGADISITVDSKLHFVDLAGSERLKNTGASGERAKEGISINAGLASLGKVISQLSSRQAGSHVSYRDSKLTRLLQDSLGGNAITYMIACVTPAEFHLSETLNTVQYAQRARAIQSKPRIQQITDESDKQAVIDRLKAEVAFLRQQINNSEGGDRRSNVPQERAERQNEREIELQNHLLDVQESYTALSQRHAKLISELTKATDFTGDTDDLQNLLGDSAMERLKRSHSFAESVEQVVLEYEKTIQSLESSLSNTRSSLSNTESSLLEKETKCAYIETVNAQLQARIQKMMDREANTEHYLHELESKLDGHTTGEEKNAAIIAELRKEIARARENEASCEDYISTLEERLAEADQDMELMQREMDRLEHVIDRQRSLGKLDTLLYELDHIQQNGAKSDDGKGDTLNHTYTHTAPVAGRELPKTRKRGLSQSLDVLMEAVETAIPESDDDFGEIPPESGSGPSEREEVGARNGEVDDNDGLKTLQKASGESNGQNLTTDHDYPPQSPAQSRFVAEKLEDVTQELFELRIQHETTTNEYDLLHAKYEEALRTLAELQDAVDEARHPANAAAAATPMTSSRPVSFLEDSRLQALRSGGQPSSSRLLSSELSLAEQSAITQEHSENGHQGNSDLQNAFDTDEPNHTDVENMQKLLQEHQHGMSLVTQKYAQLQSEHEETLNLVEDLKQELQRTKSSSPTTPSPKAQVIRRMTSQNMTTVDRAHRSLASLRNIATEEFEGKPDTMQTFEVSLNTAMHELHIRMERIQALEAENKNVKKEMETKATIISGLTRERSSLSGSSPMDISVVSQMRDQILQHENQIKEMQEAHDAREKELTAKVQSLNELLGTQKALVFEKDEQIIAQNQKIVQLEEANSDWEIKHQGVFESLQSSENKLQATLVELQAALAERAEWQSKHRTAAESLQSSEKQLQNTMVELEAALANIDALRSERNEVEGASADEMAAAAKSLETARVKNQELVDGLKFNIEEQKSTISTHLSTISGLESSLAAAKEEISQHENDGRSSNSELESYRARVAALEQEIESHKATVEAQKAELMSLQEAHKQELEELEVKVKAAAEAQHESRMAEENVRNEQAVSALRAEISASKNELAKLLSGVTAALNAPVTVNSLQEQIEDLLSQKQQFAEKYSALFDTNEDLVKELETKTSSHAKLERQFTDLTEKSSRHEAKMTELAHLVASHEDALKEKEDLIKKKDAIINEITVEKQKSARLVEELEEQITNTFDQHHNRLSVIQQERHQALDEANLKIGNLEKEIESYRIRIEQLEGQMRNGDAPSSIDRTGSMTSNLRKSASAASLPSPPPAIPLPPLPNIAAQTGSISPPSSRHTSKELVNAQLVEDQEARIRTIEKHLHAEKQLTATLEEALGDLEAQSNKVKTEMEAWKKKAWQYEDELTQLRSERNSTRLSIQAVEEERNARREAEAARAHLEEKMNAISKKKKKSTLNCF</sequence>
<evidence type="ECO:0000313" key="10">
    <source>
        <dbReference type="EMBL" id="QSS58033.1"/>
    </source>
</evidence>
<dbReference type="InterPro" id="IPR001752">
    <property type="entry name" value="Kinesin_motor_dom"/>
</dbReference>
<evidence type="ECO:0000256" key="1">
    <source>
        <dbReference type="ARBA" id="ARBA00004496"/>
    </source>
</evidence>
<feature type="compositionally biased region" description="Low complexity" evidence="8">
    <location>
        <begin position="23"/>
        <end position="35"/>
    </location>
</feature>
<keyword evidence="3 6" id="KW-0547">Nucleotide-binding</keyword>
<feature type="region of interest" description="Disordered" evidence="8">
    <location>
        <begin position="472"/>
        <end position="494"/>
    </location>
</feature>
<keyword evidence="5 7" id="KW-0175">Coiled coil</keyword>
<evidence type="ECO:0000256" key="2">
    <source>
        <dbReference type="ARBA" id="ARBA00022490"/>
    </source>
</evidence>
<feature type="coiled-coil region" evidence="7">
    <location>
        <begin position="1322"/>
        <end position="1419"/>
    </location>
</feature>
<gene>
    <name evidence="10" type="ORF">I7I51_07452</name>
</gene>
<dbReference type="Pfam" id="PF00225">
    <property type="entry name" value="Kinesin"/>
    <property type="match status" value="1"/>
</dbReference>
<dbReference type="InterPro" id="IPR019821">
    <property type="entry name" value="Kinesin_motor_CS"/>
</dbReference>
<dbReference type="GO" id="GO:0051231">
    <property type="term" value="P:spindle elongation"/>
    <property type="evidence" value="ECO:0007669"/>
    <property type="project" value="TreeGrafter"/>
</dbReference>
<dbReference type="Gene3D" id="3.40.850.10">
    <property type="entry name" value="Kinesin motor domain"/>
    <property type="match status" value="1"/>
</dbReference>
<feature type="domain" description="Kinesin motor" evidence="9">
    <location>
        <begin position="50"/>
        <end position="439"/>
    </location>
</feature>
<feature type="region of interest" description="Disordered" evidence="8">
    <location>
        <begin position="1609"/>
        <end position="1672"/>
    </location>
</feature>
<feature type="region of interest" description="Disordered" evidence="8">
    <location>
        <begin position="767"/>
        <end position="831"/>
    </location>
</feature>
<dbReference type="SUPFAM" id="SSF52540">
    <property type="entry name" value="P-loop containing nucleoside triphosphate hydrolases"/>
    <property type="match status" value="1"/>
</dbReference>
<dbReference type="Gene3D" id="1.20.5.340">
    <property type="match status" value="1"/>
</dbReference>
<feature type="coiled-coil region" evidence="7">
    <location>
        <begin position="1209"/>
        <end position="1278"/>
    </location>
</feature>
<evidence type="ECO:0000256" key="7">
    <source>
        <dbReference type="SAM" id="Coils"/>
    </source>
</evidence>
<proteinExistence type="inferred from homology"/>
<feature type="coiled-coil region" evidence="7">
    <location>
        <begin position="1079"/>
        <end position="1155"/>
    </location>
</feature>
<feature type="binding site" evidence="6">
    <location>
        <begin position="137"/>
        <end position="144"/>
    </location>
    <ligand>
        <name>ATP</name>
        <dbReference type="ChEBI" id="CHEBI:30616"/>
    </ligand>
</feature>
<dbReference type="Proteomes" id="UP000663671">
    <property type="component" value="Chromosome 2"/>
</dbReference>
<feature type="compositionally biased region" description="Pro residues" evidence="8">
    <location>
        <begin position="1641"/>
        <end position="1653"/>
    </location>
</feature>
<reference evidence="10" key="1">
    <citation type="submission" date="2021-01" db="EMBL/GenBank/DDBJ databases">
        <title>Chromosome-level genome assembly of a human fungal pathogen reveals clustering of transcriptionally co-regulated genes.</title>
        <authorList>
            <person name="Voorhies M."/>
            <person name="Cohen S."/>
            <person name="Shea T.P."/>
            <person name="Petrus S."/>
            <person name="Munoz J.F."/>
            <person name="Poplawski S."/>
            <person name="Goldman W.E."/>
            <person name="Michael T."/>
            <person name="Cuomo C.A."/>
            <person name="Sil A."/>
            <person name="Beyhan S."/>
        </authorList>
    </citation>
    <scope>NUCLEOTIDE SEQUENCE</scope>
    <source>
        <strain evidence="10">WU24</strain>
    </source>
</reference>
<feature type="compositionally biased region" description="Low complexity" evidence="8">
    <location>
        <begin position="916"/>
        <end position="939"/>
    </location>
</feature>
<dbReference type="EMBL" id="CP069109">
    <property type="protein sequence ID" value="QSS58033.1"/>
    <property type="molecule type" value="Genomic_DNA"/>
</dbReference>
<comment type="subcellular location">
    <subcellularLocation>
        <location evidence="1">Cytoplasm</location>
    </subcellularLocation>
</comment>
<dbReference type="GO" id="GO:0007018">
    <property type="term" value="P:microtubule-based movement"/>
    <property type="evidence" value="ECO:0007669"/>
    <property type="project" value="InterPro"/>
</dbReference>
<feature type="coiled-coil region" evidence="7">
    <location>
        <begin position="841"/>
        <end position="882"/>
    </location>
</feature>
<feature type="compositionally biased region" description="Pro residues" evidence="8">
    <location>
        <begin position="1"/>
        <end position="14"/>
    </location>
</feature>
<feature type="compositionally biased region" description="Low complexity" evidence="8">
    <location>
        <begin position="777"/>
        <end position="786"/>
    </location>
</feature>
<dbReference type="SMART" id="SM00129">
    <property type="entry name" value="KISc"/>
    <property type="match status" value="1"/>
</dbReference>
<organism evidence="10 11">
    <name type="scientific">Ajellomyces capsulatus</name>
    <name type="common">Darling's disease fungus</name>
    <name type="synonym">Histoplasma capsulatum</name>
    <dbReference type="NCBI Taxonomy" id="5037"/>
    <lineage>
        <taxon>Eukaryota</taxon>
        <taxon>Fungi</taxon>
        <taxon>Dikarya</taxon>
        <taxon>Ascomycota</taxon>
        <taxon>Pezizomycotina</taxon>
        <taxon>Eurotiomycetes</taxon>
        <taxon>Eurotiomycetidae</taxon>
        <taxon>Onygenales</taxon>
        <taxon>Ajellomycetaceae</taxon>
        <taxon>Histoplasma</taxon>
    </lineage>
</organism>
<feature type="compositionally biased region" description="Polar residues" evidence="8">
    <location>
        <begin position="809"/>
        <end position="821"/>
    </location>
</feature>
<evidence type="ECO:0000313" key="11">
    <source>
        <dbReference type="Proteomes" id="UP000663671"/>
    </source>
</evidence>
<dbReference type="PANTHER" id="PTHR47969:SF15">
    <property type="entry name" value="CHROMOSOME-ASSOCIATED KINESIN KIF4A-RELATED"/>
    <property type="match status" value="1"/>
</dbReference>
<feature type="compositionally biased region" description="Polar residues" evidence="8">
    <location>
        <begin position="1621"/>
        <end position="1633"/>
    </location>
</feature>
<accession>A0A8A1LZR2</accession>
<dbReference type="FunFam" id="3.40.850.10:FF:000125">
    <property type="entry name" value="Kinesin class 4 (Chromokinesin group)"/>
    <property type="match status" value="1"/>
</dbReference>
<dbReference type="GO" id="GO:0005875">
    <property type="term" value="C:microtubule associated complex"/>
    <property type="evidence" value="ECO:0007669"/>
    <property type="project" value="TreeGrafter"/>
</dbReference>
<dbReference type="InterPro" id="IPR027640">
    <property type="entry name" value="Kinesin-like_fam"/>
</dbReference>
<keyword evidence="2" id="KW-0963">Cytoplasm</keyword>
<dbReference type="PROSITE" id="PS00411">
    <property type="entry name" value="KINESIN_MOTOR_1"/>
    <property type="match status" value="1"/>
</dbReference>
<keyword evidence="4 6" id="KW-0067">ATP-binding</keyword>
<dbReference type="VEuPathDB" id="FungiDB:I7I51_07452"/>
<protein>
    <submittedName>
        <fullName evidence="10">Kinesin family protein</fullName>
    </submittedName>
</protein>
<dbReference type="GO" id="GO:0007052">
    <property type="term" value="P:mitotic spindle organization"/>
    <property type="evidence" value="ECO:0007669"/>
    <property type="project" value="TreeGrafter"/>
</dbReference>
<comment type="similarity">
    <text evidence="6">Belongs to the TRAFAC class myosin-kinesin ATPase superfamily. Kinesin family.</text>
</comment>
<evidence type="ECO:0000259" key="9">
    <source>
        <dbReference type="PROSITE" id="PS50067"/>
    </source>
</evidence>
<dbReference type="PANTHER" id="PTHR47969">
    <property type="entry name" value="CHROMOSOME-ASSOCIATED KINESIN KIF4A-RELATED"/>
    <property type="match status" value="1"/>
</dbReference>
<dbReference type="InterPro" id="IPR027417">
    <property type="entry name" value="P-loop_NTPase"/>
</dbReference>
<dbReference type="Gene3D" id="1.10.287.1490">
    <property type="match status" value="1"/>
</dbReference>
<dbReference type="GO" id="GO:0005524">
    <property type="term" value="F:ATP binding"/>
    <property type="evidence" value="ECO:0007669"/>
    <property type="project" value="UniProtKB-UniRule"/>
</dbReference>
<feature type="coiled-coil region" evidence="7">
    <location>
        <begin position="990"/>
        <end position="1017"/>
    </location>
</feature>
<feature type="region of interest" description="Disordered" evidence="8">
    <location>
        <begin position="915"/>
        <end position="961"/>
    </location>
</feature>
<feature type="compositionally biased region" description="Basic and acidic residues" evidence="8">
    <location>
        <begin position="477"/>
        <end position="494"/>
    </location>
</feature>
<name>A0A8A1LZR2_AJECA</name>
<evidence type="ECO:0000256" key="5">
    <source>
        <dbReference type="ARBA" id="ARBA00023054"/>
    </source>
</evidence>
<dbReference type="OrthoDB" id="3176171at2759"/>
<feature type="coiled-coil region" evidence="7">
    <location>
        <begin position="640"/>
        <end position="702"/>
    </location>
</feature>